<evidence type="ECO:0000256" key="2">
    <source>
        <dbReference type="SAM" id="Phobius"/>
    </source>
</evidence>
<keyword evidence="2" id="KW-0812">Transmembrane</keyword>
<keyword evidence="4" id="KW-1185">Reference proteome</keyword>
<feature type="region of interest" description="Disordered" evidence="1">
    <location>
        <begin position="348"/>
        <end position="384"/>
    </location>
</feature>
<feature type="compositionally biased region" description="Low complexity" evidence="1">
    <location>
        <begin position="228"/>
        <end position="243"/>
    </location>
</feature>
<sequence>MTTFSTILYLYSGGSNNTRDTDVGDETSFSFDIPEDTDSFFYSVTSSDEHLRVSDVIPAESCVANGPQALPTSSASTSQVSSQTRSVQEIRIQSTISPTQTINPDNHDDSESTNSDKPPALPTSTSAAPEEVSATGTSEQQEQGGNALSGTTLAEIETSTSEESQLPTTDLSSGNGSGETPSNSVGPITASGTSGGPKQTNDPAGNIGTANSGLTSGSQSTPVINPNGTSTGTESGTITSPTGKSAWSHSSKSRAGAIIGGAIGGAAFALLLISLGVCLLRRRKAPWERLDPFPRHGNSKADDYSTSLLKVLMSTLTYAAKADVIEPEARFLDAGVRVQSPTRESLIHATTHDDSNDEPGSSNYDNTSVRAVLPSRTSGDTDDGEEKYIQVVKRIPRGRTRPTPPVVHTEYTLDQDPFSDGSPVHFLQSSSPSFAFPAIDSGLSSMLVDGTYQASCGRNDTSGTEWEAERTGLHAEIEQLRSQCARLESIAGLPPPTYERSVR</sequence>
<protein>
    <submittedName>
        <fullName evidence="3">Uncharacterized protein</fullName>
    </submittedName>
</protein>
<feature type="compositionally biased region" description="Polar residues" evidence="1">
    <location>
        <begin position="91"/>
        <end position="104"/>
    </location>
</feature>
<feature type="compositionally biased region" description="Polar residues" evidence="1">
    <location>
        <begin position="134"/>
        <end position="227"/>
    </location>
</feature>
<feature type="compositionally biased region" description="Low complexity" evidence="1">
    <location>
        <begin position="72"/>
        <end position="87"/>
    </location>
</feature>
<keyword evidence="2" id="KW-1133">Transmembrane helix</keyword>
<organism evidence="3 4">
    <name type="scientific">Marasmiellus scandens</name>
    <dbReference type="NCBI Taxonomy" id="2682957"/>
    <lineage>
        <taxon>Eukaryota</taxon>
        <taxon>Fungi</taxon>
        <taxon>Dikarya</taxon>
        <taxon>Basidiomycota</taxon>
        <taxon>Agaricomycotina</taxon>
        <taxon>Agaricomycetes</taxon>
        <taxon>Agaricomycetidae</taxon>
        <taxon>Agaricales</taxon>
        <taxon>Marasmiineae</taxon>
        <taxon>Omphalotaceae</taxon>
        <taxon>Marasmiellus</taxon>
    </lineage>
</organism>
<keyword evidence="2" id="KW-0472">Membrane</keyword>
<gene>
    <name evidence="3" type="ORF">VKT23_000298</name>
</gene>
<comment type="caution">
    <text evidence="3">The sequence shown here is derived from an EMBL/GenBank/DDBJ whole genome shotgun (WGS) entry which is preliminary data.</text>
</comment>
<dbReference type="Proteomes" id="UP001498398">
    <property type="component" value="Unassembled WGS sequence"/>
</dbReference>
<name>A0ABR1K5J6_9AGAR</name>
<accession>A0ABR1K5J6</accession>
<feature type="compositionally biased region" description="Polar residues" evidence="1">
    <location>
        <begin position="358"/>
        <end position="369"/>
    </location>
</feature>
<proteinExistence type="predicted"/>
<dbReference type="Gene3D" id="1.20.5.510">
    <property type="entry name" value="Single helix bin"/>
    <property type="match status" value="1"/>
</dbReference>
<feature type="transmembrane region" description="Helical" evidence="2">
    <location>
        <begin position="258"/>
        <end position="280"/>
    </location>
</feature>
<reference evidence="3 4" key="1">
    <citation type="submission" date="2024-01" db="EMBL/GenBank/DDBJ databases">
        <title>A draft genome for the cacao thread blight pathogen Marasmiellus scandens.</title>
        <authorList>
            <person name="Baruah I.K."/>
            <person name="Leung J."/>
            <person name="Bukari Y."/>
            <person name="Amoako-Attah I."/>
            <person name="Meinhardt L.W."/>
            <person name="Bailey B.A."/>
            <person name="Cohen S.P."/>
        </authorList>
    </citation>
    <scope>NUCLEOTIDE SEQUENCE [LARGE SCALE GENOMIC DNA]</scope>
    <source>
        <strain evidence="3 4">GH-19</strain>
    </source>
</reference>
<evidence type="ECO:0000313" key="3">
    <source>
        <dbReference type="EMBL" id="KAK7472176.1"/>
    </source>
</evidence>
<evidence type="ECO:0000313" key="4">
    <source>
        <dbReference type="Proteomes" id="UP001498398"/>
    </source>
</evidence>
<evidence type="ECO:0000256" key="1">
    <source>
        <dbReference type="SAM" id="MobiDB-lite"/>
    </source>
</evidence>
<dbReference type="EMBL" id="JBANRG010000001">
    <property type="protein sequence ID" value="KAK7472176.1"/>
    <property type="molecule type" value="Genomic_DNA"/>
</dbReference>
<feature type="region of interest" description="Disordered" evidence="1">
    <location>
        <begin position="65"/>
        <end position="249"/>
    </location>
</feature>